<dbReference type="Gene3D" id="3.40.50.300">
    <property type="entry name" value="P-loop containing nucleotide triphosphate hydrolases"/>
    <property type="match status" value="2"/>
</dbReference>
<dbReference type="GO" id="GO:0003676">
    <property type="term" value="F:nucleic acid binding"/>
    <property type="evidence" value="ECO:0007669"/>
    <property type="project" value="InterPro"/>
</dbReference>
<dbReference type="InterPro" id="IPR001650">
    <property type="entry name" value="Helicase_C-like"/>
</dbReference>
<dbReference type="CDD" id="cd18791">
    <property type="entry name" value="SF2_C_RHA"/>
    <property type="match status" value="1"/>
</dbReference>
<dbReference type="PROSITE" id="PS51192">
    <property type="entry name" value="HELICASE_ATP_BIND_1"/>
    <property type="match status" value="1"/>
</dbReference>
<keyword evidence="3 8" id="KW-0347">Helicase</keyword>
<keyword evidence="9" id="KW-1185">Reference proteome</keyword>
<evidence type="ECO:0000256" key="5">
    <source>
        <dbReference type="SAM" id="MobiDB-lite"/>
    </source>
</evidence>
<dbReference type="PANTHER" id="PTHR43519:SF1">
    <property type="entry name" value="ATP-DEPENDENT RNA HELICASE HRPB"/>
    <property type="match status" value="1"/>
</dbReference>
<dbReference type="PROSITE" id="PS51194">
    <property type="entry name" value="HELICASE_CTER"/>
    <property type="match status" value="1"/>
</dbReference>
<dbReference type="SMART" id="SM00490">
    <property type="entry name" value="HELICc"/>
    <property type="match status" value="1"/>
</dbReference>
<dbReference type="InterPro" id="IPR010225">
    <property type="entry name" value="HrpB"/>
</dbReference>
<keyword evidence="4" id="KW-0067">ATP-binding</keyword>
<dbReference type="Gene3D" id="1.20.120.1080">
    <property type="match status" value="1"/>
</dbReference>
<evidence type="ECO:0000256" key="4">
    <source>
        <dbReference type="ARBA" id="ARBA00022840"/>
    </source>
</evidence>
<dbReference type="InterPro" id="IPR011545">
    <property type="entry name" value="DEAD/DEAH_box_helicase_dom"/>
</dbReference>
<dbReference type="Pfam" id="PF00270">
    <property type="entry name" value="DEAD"/>
    <property type="match status" value="1"/>
</dbReference>
<dbReference type="Pfam" id="PF08482">
    <property type="entry name" value="HrpB_C"/>
    <property type="match status" value="1"/>
</dbReference>
<proteinExistence type="predicted"/>
<dbReference type="SUPFAM" id="SSF52540">
    <property type="entry name" value="P-loop containing nucleoside triphosphate hydrolases"/>
    <property type="match status" value="1"/>
</dbReference>
<dbReference type="EMBL" id="CP036298">
    <property type="protein sequence ID" value="QDV23749.1"/>
    <property type="molecule type" value="Genomic_DNA"/>
</dbReference>
<accession>A0A518G5B8</accession>
<evidence type="ECO:0000313" key="8">
    <source>
        <dbReference type="EMBL" id="QDV23749.1"/>
    </source>
</evidence>
<reference evidence="8 9" key="1">
    <citation type="submission" date="2019-02" db="EMBL/GenBank/DDBJ databases">
        <title>Deep-cultivation of Planctomycetes and their phenomic and genomic characterization uncovers novel biology.</title>
        <authorList>
            <person name="Wiegand S."/>
            <person name="Jogler M."/>
            <person name="Boedeker C."/>
            <person name="Pinto D."/>
            <person name="Vollmers J."/>
            <person name="Rivas-Marin E."/>
            <person name="Kohn T."/>
            <person name="Peeters S.H."/>
            <person name="Heuer A."/>
            <person name="Rast P."/>
            <person name="Oberbeckmann S."/>
            <person name="Bunk B."/>
            <person name="Jeske O."/>
            <person name="Meyerdierks A."/>
            <person name="Storesund J.E."/>
            <person name="Kallscheuer N."/>
            <person name="Luecker S."/>
            <person name="Lage O.M."/>
            <person name="Pohl T."/>
            <person name="Merkel B.J."/>
            <person name="Hornburger P."/>
            <person name="Mueller R.-W."/>
            <person name="Bruemmer F."/>
            <person name="Labrenz M."/>
            <person name="Spormann A.M."/>
            <person name="Op den Camp H."/>
            <person name="Overmann J."/>
            <person name="Amann R."/>
            <person name="Jetten M.S.M."/>
            <person name="Mascher T."/>
            <person name="Medema M.H."/>
            <person name="Devos D.P."/>
            <person name="Kaster A.-K."/>
            <person name="Ovreas L."/>
            <person name="Rohde M."/>
            <person name="Galperin M.Y."/>
            <person name="Jogler C."/>
        </authorList>
    </citation>
    <scope>NUCLEOTIDE SEQUENCE [LARGE SCALE GENOMIC DNA]</scope>
    <source>
        <strain evidence="8 9">Q31a</strain>
    </source>
</reference>
<keyword evidence="2 8" id="KW-0378">Hydrolase</keyword>
<dbReference type="InterPro" id="IPR014001">
    <property type="entry name" value="Helicase_ATP-bd"/>
</dbReference>
<dbReference type="NCBIfam" id="TIGR01970">
    <property type="entry name" value="DEAH_box_HrpB"/>
    <property type="match status" value="1"/>
</dbReference>
<dbReference type="InterPro" id="IPR027417">
    <property type="entry name" value="P-loop_NTPase"/>
</dbReference>
<protein>
    <submittedName>
        <fullName evidence="8">ATP-dependent RNA helicase HrpB</fullName>
        <ecNumber evidence="8">3.6.4.13</ecNumber>
    </submittedName>
</protein>
<dbReference type="InterPro" id="IPR007502">
    <property type="entry name" value="Helicase-assoc_dom"/>
</dbReference>
<dbReference type="InterPro" id="IPR013689">
    <property type="entry name" value="RNA_helicase_ATP-dep_HrpB_C"/>
</dbReference>
<sequence>MEGCPLLASTAGLQGINRATFTPPQSDFMLQPLPIDSHLDALAHALAGHPSVVLEAPPGTGKTTRVAPAFLPGSRNSAGWNAPSKILLVQPRRIAARAAAARIASEQGYQLGREVGYQVRFDNRTGPATRLTSLTPGILLRRLQLDSVLEDVSLILLDEFHERSLEYDLLLGMLQRIQTELRPDLRLLVMSATLDGASVCHYLGDAPRIAVAAQSYPVRIEHAKFGSMSGGRPQHPSRRIVEQTTAAVLKYAQARRGSDSAAEGDGDMLVFLPGVGEIRQVERQLAPEAAKQGWNLLTLFGDMRPADQDAVLATSPQRKIILATNVAETSLTIDGVTTVIDSGWARVQRVDPALGLNRLLLEPISTASATQRAGRAGRTAPGFCYRLWDEVSARSRPQQLDPEVLRVDIAGAVLQLLCWGESDIAAFPWITPPPTAAIAGALQVLEWIGAVQEGRPTELGRQLLHFPLHPRLARVVVAGHALRIPHAATLAAAILSERDIVDRQAGAYAPRSRGGVPTIQQVKLPYHCDVTRRVQALQRLQAGNRISVERVAAEFSLGGINLAAVQQVQRVAEQLRTVVDSQLSSTAEEPLETQLSEALLAGFPDRVARRRSANTPRGVMVGGRGIKLDGKSAVTAAELFLCLDVDAAGTEANVRMASAVEQAWLTGANLQTRTERFMNPTLGSVVSRRRLYWCDLMLTETTAETPLDAETARLLSQAAAGQFDKLLPAKDRVLQSWLARVRWLAQALPEENLPTFTGDSLVPMLEKWLYGLRNLEEVRQLPWSSLLPGELNAQQRKLLDGQAPEAMTLPTGRRVLLTYEPGKPPILAARIQEFFGWQDTPRLAGGKSQVLLHLLAPNGRVHQITDDLASFWANTYATVRKELRGRYPKHAWPEDPLSQRTPVKGSGKS</sequence>
<dbReference type="OrthoDB" id="9808833at2"/>
<dbReference type="PANTHER" id="PTHR43519">
    <property type="entry name" value="ATP-DEPENDENT RNA HELICASE HRPB"/>
    <property type="match status" value="1"/>
</dbReference>
<evidence type="ECO:0000313" key="9">
    <source>
        <dbReference type="Proteomes" id="UP000318017"/>
    </source>
</evidence>
<organism evidence="8 9">
    <name type="scientific">Aureliella helgolandensis</name>
    <dbReference type="NCBI Taxonomy" id="2527968"/>
    <lineage>
        <taxon>Bacteria</taxon>
        <taxon>Pseudomonadati</taxon>
        <taxon>Planctomycetota</taxon>
        <taxon>Planctomycetia</taxon>
        <taxon>Pirellulales</taxon>
        <taxon>Pirellulaceae</taxon>
        <taxon>Aureliella</taxon>
    </lineage>
</organism>
<evidence type="ECO:0000259" key="6">
    <source>
        <dbReference type="PROSITE" id="PS51192"/>
    </source>
</evidence>
<evidence type="ECO:0000256" key="2">
    <source>
        <dbReference type="ARBA" id="ARBA00022801"/>
    </source>
</evidence>
<feature type="domain" description="Helicase ATP-binding" evidence="6">
    <location>
        <begin position="43"/>
        <end position="212"/>
    </location>
</feature>
<dbReference type="SMART" id="SM00487">
    <property type="entry name" value="DEXDc"/>
    <property type="match status" value="1"/>
</dbReference>
<feature type="domain" description="Helicase C-terminal" evidence="7">
    <location>
        <begin position="253"/>
        <end position="420"/>
    </location>
</feature>
<dbReference type="RefSeq" id="WP_145076900.1">
    <property type="nucleotide sequence ID" value="NZ_CP036298.1"/>
</dbReference>
<feature type="region of interest" description="Disordered" evidence="5">
    <location>
        <begin position="889"/>
        <end position="909"/>
    </location>
</feature>
<dbReference type="GO" id="GO:0005524">
    <property type="term" value="F:ATP binding"/>
    <property type="evidence" value="ECO:0007669"/>
    <property type="project" value="UniProtKB-KW"/>
</dbReference>
<dbReference type="GO" id="GO:0016787">
    <property type="term" value="F:hydrolase activity"/>
    <property type="evidence" value="ECO:0007669"/>
    <property type="project" value="UniProtKB-KW"/>
</dbReference>
<dbReference type="AlphaFoldDB" id="A0A518G5B8"/>
<dbReference type="GO" id="GO:0003724">
    <property type="term" value="F:RNA helicase activity"/>
    <property type="evidence" value="ECO:0007669"/>
    <property type="project" value="UniProtKB-EC"/>
</dbReference>
<evidence type="ECO:0000259" key="7">
    <source>
        <dbReference type="PROSITE" id="PS51194"/>
    </source>
</evidence>
<keyword evidence="1" id="KW-0547">Nucleotide-binding</keyword>
<dbReference type="Pfam" id="PF00271">
    <property type="entry name" value="Helicase_C"/>
    <property type="match status" value="1"/>
</dbReference>
<dbReference type="KEGG" id="ahel:Q31a_20540"/>
<evidence type="ECO:0000256" key="1">
    <source>
        <dbReference type="ARBA" id="ARBA00022741"/>
    </source>
</evidence>
<dbReference type="EC" id="3.6.4.13" evidence="8"/>
<dbReference type="SMART" id="SM00847">
    <property type="entry name" value="HA2"/>
    <property type="match status" value="1"/>
</dbReference>
<dbReference type="Proteomes" id="UP000318017">
    <property type="component" value="Chromosome"/>
</dbReference>
<gene>
    <name evidence="8" type="primary">hrpB_2</name>
    <name evidence="8" type="ORF">Q31a_20540</name>
</gene>
<name>A0A518G5B8_9BACT</name>
<evidence type="ECO:0000256" key="3">
    <source>
        <dbReference type="ARBA" id="ARBA00022806"/>
    </source>
</evidence>